<keyword evidence="2" id="KW-1185">Reference proteome</keyword>
<proteinExistence type="predicted"/>
<reference evidence="1" key="1">
    <citation type="submission" date="2021-08" db="EMBL/GenBank/DDBJ databases">
        <title>The first chromosome-level gecko genome reveals the dynamic sex chromosomes of Neotropical dwarf geckos (Sphaerodactylidae: Sphaerodactylus).</title>
        <authorList>
            <person name="Pinto B.J."/>
            <person name="Keating S.E."/>
            <person name="Gamble T."/>
        </authorList>
    </citation>
    <scope>NUCLEOTIDE SEQUENCE</scope>
    <source>
        <strain evidence="1">TG3544</strain>
    </source>
</reference>
<dbReference type="Proteomes" id="UP000827872">
    <property type="component" value="Linkage Group LG11"/>
</dbReference>
<name>A0ACB8FSZ7_9SAUR</name>
<accession>A0ACB8FSZ7</accession>
<gene>
    <name evidence="1" type="ORF">K3G42_001630</name>
</gene>
<dbReference type="EMBL" id="CM037624">
    <property type="protein sequence ID" value="KAH8010308.1"/>
    <property type="molecule type" value="Genomic_DNA"/>
</dbReference>
<comment type="caution">
    <text evidence="1">The sequence shown here is derived from an EMBL/GenBank/DDBJ whole genome shotgun (WGS) entry which is preliminary data.</text>
</comment>
<protein>
    <submittedName>
        <fullName evidence="1">Uncharacterized protein</fullName>
    </submittedName>
</protein>
<evidence type="ECO:0000313" key="2">
    <source>
        <dbReference type="Proteomes" id="UP000827872"/>
    </source>
</evidence>
<organism evidence="1 2">
    <name type="scientific">Sphaerodactylus townsendi</name>
    <dbReference type="NCBI Taxonomy" id="933632"/>
    <lineage>
        <taxon>Eukaryota</taxon>
        <taxon>Metazoa</taxon>
        <taxon>Chordata</taxon>
        <taxon>Craniata</taxon>
        <taxon>Vertebrata</taxon>
        <taxon>Euteleostomi</taxon>
        <taxon>Lepidosauria</taxon>
        <taxon>Squamata</taxon>
        <taxon>Bifurcata</taxon>
        <taxon>Gekkota</taxon>
        <taxon>Sphaerodactylidae</taxon>
        <taxon>Sphaerodactylus</taxon>
    </lineage>
</organism>
<sequence>MILCTEEVSVVFTMKSFHMQSKPAELALLELPPSTGHHPSSSGTVGGACPGQSLGCAVLGCHQVCHLPLHGTHLVAHLVALPLEFALLLECLDLAAPSSDLTILATLELEAPLAAHCEGPLALLIPSSGGARYPQPQIPGPRGSADVVPFKTPNQGF</sequence>
<evidence type="ECO:0000313" key="1">
    <source>
        <dbReference type="EMBL" id="KAH8010308.1"/>
    </source>
</evidence>